<evidence type="ECO:0000313" key="2">
    <source>
        <dbReference type="Proteomes" id="UP000298313"/>
    </source>
</evidence>
<dbReference type="Proteomes" id="UP000298313">
    <property type="component" value="Unassembled WGS sequence"/>
</dbReference>
<protein>
    <recommendedName>
        <fullName evidence="3">Ribbon-helix-helix protein, CopG family</fullName>
    </recommendedName>
</protein>
<evidence type="ECO:0008006" key="3">
    <source>
        <dbReference type="Google" id="ProtNLM"/>
    </source>
</evidence>
<dbReference type="AlphaFoldDB" id="A0A4R9AWC0"/>
<keyword evidence="2" id="KW-1185">Reference proteome</keyword>
<dbReference type="RefSeq" id="WP_134525088.1">
    <property type="nucleotide sequence ID" value="NZ_SOHH01000121.1"/>
</dbReference>
<comment type="caution">
    <text evidence="1">The sequence shown here is derived from an EMBL/GenBank/DDBJ whole genome shotgun (WGS) entry which is preliminary data.</text>
</comment>
<evidence type="ECO:0000313" key="1">
    <source>
        <dbReference type="EMBL" id="TFD70544.1"/>
    </source>
</evidence>
<gene>
    <name evidence="1" type="ORF">E3T48_16460</name>
</gene>
<dbReference type="EMBL" id="SOHH01000121">
    <property type="protein sequence ID" value="TFD70544.1"/>
    <property type="molecule type" value="Genomic_DNA"/>
</dbReference>
<name>A0A4R9AWC0_9MICO</name>
<organism evidence="1 2">
    <name type="scientific">Cryobacterium fucosi</name>
    <dbReference type="NCBI Taxonomy" id="1259157"/>
    <lineage>
        <taxon>Bacteria</taxon>
        <taxon>Bacillati</taxon>
        <taxon>Actinomycetota</taxon>
        <taxon>Actinomycetes</taxon>
        <taxon>Micrococcales</taxon>
        <taxon>Microbacteriaceae</taxon>
        <taxon>Cryobacterium</taxon>
    </lineage>
</organism>
<sequence>MASINFRTDERAQRALDELTADGSTVSTAIRQALVDAARLRRREKMRYESAALLDDDADRAESRAVLDVMDDLRAR</sequence>
<reference evidence="1 2" key="1">
    <citation type="submission" date="2019-03" db="EMBL/GenBank/DDBJ databases">
        <title>Genomics of glacier-inhabiting Cryobacterium strains.</title>
        <authorList>
            <person name="Liu Q."/>
            <person name="Xin Y.-H."/>
        </authorList>
    </citation>
    <scope>NUCLEOTIDE SEQUENCE [LARGE SCALE GENOMIC DNA]</scope>
    <source>
        <strain evidence="1 2">Hh4</strain>
    </source>
</reference>
<dbReference type="OrthoDB" id="4253708at2"/>
<accession>A0A4R9AWC0</accession>
<proteinExistence type="predicted"/>